<dbReference type="Pfam" id="PF01535">
    <property type="entry name" value="PPR"/>
    <property type="match status" value="2"/>
</dbReference>
<dbReference type="InterPro" id="IPR011990">
    <property type="entry name" value="TPR-like_helical_dom_sf"/>
</dbReference>
<reference evidence="2 3" key="1">
    <citation type="submission" date="2022-03" db="EMBL/GenBank/DDBJ databases">
        <authorList>
            <person name="Nunn A."/>
            <person name="Chopra R."/>
            <person name="Nunn A."/>
            <person name="Contreras Garrido A."/>
        </authorList>
    </citation>
    <scope>NUCLEOTIDE SEQUENCE [LARGE SCALE GENOMIC DNA]</scope>
</reference>
<dbReference type="AlphaFoldDB" id="A0AAU9RNM9"/>
<dbReference type="Gene3D" id="1.25.40.10">
    <property type="entry name" value="Tetratricopeptide repeat domain"/>
    <property type="match status" value="1"/>
</dbReference>
<dbReference type="PANTHER" id="PTHR47926">
    <property type="entry name" value="PENTATRICOPEPTIDE REPEAT-CONTAINING PROTEIN"/>
    <property type="match status" value="1"/>
</dbReference>
<sequence length="145" mass="16774">MKETCFAPNNFTFTMLTKSCILSMCVYQGLQLHGQIWRFGFCADMYFSTGVVDMYAKFGKMRFTSSIFDEMPQRTELDVVSEIFDEMPEAKDVVICNTMMDGLCQISLGEWCHHFVKRKRLHKKVKVGTAILDMYSKCGEIEQDL</sequence>
<proteinExistence type="predicted"/>
<gene>
    <name evidence="2" type="ORF">TAV2_LOCUS5130</name>
</gene>
<dbReference type="InterPro" id="IPR002885">
    <property type="entry name" value="PPR_rpt"/>
</dbReference>
<evidence type="ECO:0000313" key="2">
    <source>
        <dbReference type="EMBL" id="CAH2046553.1"/>
    </source>
</evidence>
<dbReference type="Proteomes" id="UP000836841">
    <property type="component" value="Chromosome 2"/>
</dbReference>
<keyword evidence="1" id="KW-0677">Repeat</keyword>
<dbReference type="EMBL" id="OU466858">
    <property type="protein sequence ID" value="CAH2046553.1"/>
    <property type="molecule type" value="Genomic_DNA"/>
</dbReference>
<evidence type="ECO:0000313" key="3">
    <source>
        <dbReference type="Proteomes" id="UP000836841"/>
    </source>
</evidence>
<dbReference type="GO" id="GO:0009451">
    <property type="term" value="P:RNA modification"/>
    <property type="evidence" value="ECO:0007669"/>
    <property type="project" value="InterPro"/>
</dbReference>
<organism evidence="2 3">
    <name type="scientific">Thlaspi arvense</name>
    <name type="common">Field penny-cress</name>
    <dbReference type="NCBI Taxonomy" id="13288"/>
    <lineage>
        <taxon>Eukaryota</taxon>
        <taxon>Viridiplantae</taxon>
        <taxon>Streptophyta</taxon>
        <taxon>Embryophyta</taxon>
        <taxon>Tracheophyta</taxon>
        <taxon>Spermatophyta</taxon>
        <taxon>Magnoliopsida</taxon>
        <taxon>eudicotyledons</taxon>
        <taxon>Gunneridae</taxon>
        <taxon>Pentapetalae</taxon>
        <taxon>rosids</taxon>
        <taxon>malvids</taxon>
        <taxon>Brassicales</taxon>
        <taxon>Brassicaceae</taxon>
        <taxon>Thlaspideae</taxon>
        <taxon>Thlaspi</taxon>
    </lineage>
</organism>
<dbReference type="PANTHER" id="PTHR47926:SF452">
    <property type="entry name" value="PENTATRICOPEPTIDE REPEAT-CONTAINING PROTEIN"/>
    <property type="match status" value="1"/>
</dbReference>
<keyword evidence="3" id="KW-1185">Reference proteome</keyword>
<dbReference type="GO" id="GO:0003723">
    <property type="term" value="F:RNA binding"/>
    <property type="evidence" value="ECO:0007669"/>
    <property type="project" value="InterPro"/>
</dbReference>
<protein>
    <submittedName>
        <fullName evidence="2">Uncharacterized protein</fullName>
    </submittedName>
</protein>
<accession>A0AAU9RNM9</accession>
<evidence type="ECO:0000256" key="1">
    <source>
        <dbReference type="ARBA" id="ARBA00022737"/>
    </source>
</evidence>
<name>A0AAU9RNM9_THLAR</name>
<feature type="non-terminal residue" evidence="2">
    <location>
        <position position="1"/>
    </location>
</feature>
<dbReference type="InterPro" id="IPR046960">
    <property type="entry name" value="PPR_At4g14850-like_plant"/>
</dbReference>